<dbReference type="Pfam" id="PF07110">
    <property type="entry name" value="EthD"/>
    <property type="match status" value="1"/>
</dbReference>
<organism evidence="2 3">
    <name type="scientific">Nocardioides immobilis</name>
    <dbReference type="NCBI Taxonomy" id="2049295"/>
    <lineage>
        <taxon>Bacteria</taxon>
        <taxon>Bacillati</taxon>
        <taxon>Actinomycetota</taxon>
        <taxon>Actinomycetes</taxon>
        <taxon>Propionibacteriales</taxon>
        <taxon>Nocardioidaceae</taxon>
        <taxon>Nocardioides</taxon>
    </lineage>
</organism>
<name>A0A417Y0P8_9ACTN</name>
<reference evidence="2 3" key="1">
    <citation type="submission" date="2018-09" db="EMBL/GenBank/DDBJ databases">
        <title>Genome sequencing of Nocardioides immobilis CCTCC AB 2017083 for comparison to Nocardioides silvaticus.</title>
        <authorList>
            <person name="Li C."/>
            <person name="Wang G."/>
        </authorList>
    </citation>
    <scope>NUCLEOTIDE SEQUENCE [LARGE SCALE GENOMIC DNA]</scope>
    <source>
        <strain evidence="2 3">CCTCC AB 2017083</strain>
    </source>
</reference>
<dbReference type="SUPFAM" id="SSF54909">
    <property type="entry name" value="Dimeric alpha+beta barrel"/>
    <property type="match status" value="1"/>
</dbReference>
<feature type="domain" description="EthD" evidence="1">
    <location>
        <begin position="12"/>
        <end position="86"/>
    </location>
</feature>
<comment type="caution">
    <text evidence="2">The sequence shown here is derived from an EMBL/GenBank/DDBJ whole genome shotgun (WGS) entry which is preliminary data.</text>
</comment>
<dbReference type="InterPro" id="IPR009799">
    <property type="entry name" value="EthD_dom"/>
</dbReference>
<evidence type="ECO:0000313" key="3">
    <source>
        <dbReference type="Proteomes" id="UP000283644"/>
    </source>
</evidence>
<keyword evidence="3" id="KW-1185">Reference proteome</keyword>
<dbReference type="EMBL" id="QXGH01000018">
    <property type="protein sequence ID" value="RHW26219.1"/>
    <property type="molecule type" value="Genomic_DNA"/>
</dbReference>
<dbReference type="OrthoDB" id="9015064at2"/>
<proteinExistence type="predicted"/>
<dbReference type="AlphaFoldDB" id="A0A417Y0P8"/>
<protein>
    <submittedName>
        <fullName evidence="2">EthD family reductase</fullName>
    </submittedName>
</protein>
<evidence type="ECO:0000313" key="2">
    <source>
        <dbReference type="EMBL" id="RHW26219.1"/>
    </source>
</evidence>
<dbReference type="RefSeq" id="WP_118926005.1">
    <property type="nucleotide sequence ID" value="NZ_QXGH01000018.1"/>
</dbReference>
<sequence length="107" mass="12160">MYSVIGLLSRPEELSVTEWRAWWTELHVPKVLALPGLIDYVIWPIDEELDQFEQTFSEPSYAGVAIITFESKKEFLEAIESRDGHADLDSFNSSAPRSLVLCGQPFV</sequence>
<accession>A0A417Y0P8</accession>
<evidence type="ECO:0000259" key="1">
    <source>
        <dbReference type="Pfam" id="PF07110"/>
    </source>
</evidence>
<dbReference type="InterPro" id="IPR011008">
    <property type="entry name" value="Dimeric_a/b-barrel"/>
</dbReference>
<dbReference type="NCBIfam" id="TIGR02118">
    <property type="entry name" value="EthD family reductase"/>
    <property type="match status" value="1"/>
</dbReference>
<dbReference type="GO" id="GO:0016491">
    <property type="term" value="F:oxidoreductase activity"/>
    <property type="evidence" value="ECO:0007669"/>
    <property type="project" value="InterPro"/>
</dbReference>
<gene>
    <name evidence="2" type="ORF">D0Z08_14680</name>
</gene>
<dbReference type="Proteomes" id="UP000283644">
    <property type="component" value="Unassembled WGS sequence"/>
</dbReference>
<dbReference type="Gene3D" id="3.30.70.100">
    <property type="match status" value="1"/>
</dbReference>